<dbReference type="InterPro" id="IPR023210">
    <property type="entry name" value="NADP_OxRdtase_dom"/>
</dbReference>
<sequence>MKTRQLGKSDIYITPIIMGTWQAGKRMWAGIEDSESISAIRQAVESGITTIDTAEVYGEGHSERIVGEALKSVRDKVIYASKVFANHLKYDQVISACHNSLKNLQTDYIDLYQIHWPSGSWNSEIVPIEETMRALNDLKREGKIRAIGVSNFSQQQLASALECGQIDSIQPPYSLFWRIVEKEIQPYCVENNISILAYSSLAQGILTGKFGDNPTFAEGDHRKNNRLFQPPHWERVKQALSQLQPFADKYNCTLAQIAIAWLIQQPQTNAIVGARNAQQAKENAQAGEIELTIEDIKQISNIGTNVTKDLDDNPVMWNFS</sequence>
<dbReference type="InterPro" id="IPR018170">
    <property type="entry name" value="Aldo/ket_reductase_CS"/>
</dbReference>
<dbReference type="GO" id="GO:0016491">
    <property type="term" value="F:oxidoreductase activity"/>
    <property type="evidence" value="ECO:0007669"/>
    <property type="project" value="UniProtKB-KW"/>
</dbReference>
<proteinExistence type="predicted"/>
<gene>
    <name evidence="6" type="ORF">SAY89_00060</name>
</gene>
<dbReference type="PROSITE" id="PS00062">
    <property type="entry name" value="ALDOKETO_REDUCTASE_2"/>
    <property type="match status" value="1"/>
</dbReference>
<evidence type="ECO:0000259" key="5">
    <source>
        <dbReference type="Pfam" id="PF00248"/>
    </source>
</evidence>
<evidence type="ECO:0000256" key="2">
    <source>
        <dbReference type="PIRSR" id="PIRSR000097-1"/>
    </source>
</evidence>
<accession>A0AAF0ZEM2</accession>
<evidence type="ECO:0000313" key="6">
    <source>
        <dbReference type="EMBL" id="WPF88707.1"/>
    </source>
</evidence>
<feature type="active site" description="Proton donor" evidence="2">
    <location>
        <position position="57"/>
    </location>
</feature>
<feature type="site" description="Lowers pKa of active site Tyr" evidence="4">
    <location>
        <position position="82"/>
    </location>
</feature>
<keyword evidence="1" id="KW-0560">Oxidoreductase</keyword>
<dbReference type="SUPFAM" id="SSF51430">
    <property type="entry name" value="NAD(P)-linked oxidoreductase"/>
    <property type="match status" value="1"/>
</dbReference>
<protein>
    <submittedName>
        <fullName evidence="6">Aldo/keto reductase</fullName>
    </submittedName>
</protein>
<dbReference type="PRINTS" id="PR00069">
    <property type="entry name" value="ALDKETRDTASE"/>
</dbReference>
<dbReference type="RefSeq" id="WP_320001588.1">
    <property type="nucleotide sequence ID" value="NZ_CP138348.1"/>
</dbReference>
<feature type="binding site" evidence="3">
    <location>
        <position position="115"/>
    </location>
    <ligand>
        <name>substrate</name>
    </ligand>
</feature>
<dbReference type="Pfam" id="PF00248">
    <property type="entry name" value="Aldo_ket_red"/>
    <property type="match status" value="1"/>
</dbReference>
<reference evidence="6" key="1">
    <citation type="submission" date="2023-11" db="EMBL/GenBank/DDBJ databases">
        <title>Genome sequence of Cyanobacterium aponinum BCRC AL20115.</title>
        <authorList>
            <person name="Chang H.-Y."/>
            <person name="Lin K.-M."/>
            <person name="Hsueh H.-T."/>
            <person name="Chu H.-A."/>
            <person name="Kuo C.-H."/>
        </authorList>
    </citation>
    <scope>NUCLEOTIDE SEQUENCE</scope>
    <source>
        <strain evidence="6">AL20115</strain>
    </source>
</reference>
<dbReference type="EMBL" id="CP138348">
    <property type="protein sequence ID" value="WPF88707.1"/>
    <property type="molecule type" value="Genomic_DNA"/>
</dbReference>
<dbReference type="Gene3D" id="3.20.20.100">
    <property type="entry name" value="NADP-dependent oxidoreductase domain"/>
    <property type="match status" value="1"/>
</dbReference>
<dbReference type="PANTHER" id="PTHR43364:SF4">
    <property type="entry name" value="NAD(P)-LINKED OXIDOREDUCTASE SUPERFAMILY PROTEIN"/>
    <property type="match status" value="1"/>
</dbReference>
<evidence type="ECO:0000256" key="3">
    <source>
        <dbReference type="PIRSR" id="PIRSR000097-2"/>
    </source>
</evidence>
<organism evidence="6">
    <name type="scientific">Cyanobacterium aponinum AL20115</name>
    <dbReference type="NCBI Taxonomy" id="3090662"/>
    <lineage>
        <taxon>Bacteria</taxon>
        <taxon>Bacillati</taxon>
        <taxon>Cyanobacteriota</taxon>
        <taxon>Cyanophyceae</taxon>
        <taxon>Oscillatoriophycideae</taxon>
        <taxon>Chroococcales</taxon>
        <taxon>Geminocystaceae</taxon>
        <taxon>Cyanobacterium</taxon>
    </lineage>
</organism>
<dbReference type="InterPro" id="IPR036812">
    <property type="entry name" value="NAD(P)_OxRdtase_dom_sf"/>
</dbReference>
<dbReference type="AlphaFoldDB" id="A0AAF0ZEM2"/>
<dbReference type="PIRSF" id="PIRSF000097">
    <property type="entry name" value="AKR"/>
    <property type="match status" value="1"/>
</dbReference>
<feature type="domain" description="NADP-dependent oxidoreductase" evidence="5">
    <location>
        <begin position="15"/>
        <end position="302"/>
    </location>
</feature>
<dbReference type="GO" id="GO:0005829">
    <property type="term" value="C:cytosol"/>
    <property type="evidence" value="ECO:0007669"/>
    <property type="project" value="TreeGrafter"/>
</dbReference>
<dbReference type="InterPro" id="IPR050523">
    <property type="entry name" value="AKR_Detox_Biosynth"/>
</dbReference>
<evidence type="ECO:0000256" key="1">
    <source>
        <dbReference type="ARBA" id="ARBA00023002"/>
    </source>
</evidence>
<name>A0AAF0ZEM2_9CHRO</name>
<dbReference type="CDD" id="cd19085">
    <property type="entry name" value="AKR_AKR11B3"/>
    <property type="match status" value="1"/>
</dbReference>
<evidence type="ECO:0000256" key="4">
    <source>
        <dbReference type="PIRSR" id="PIRSR000097-3"/>
    </source>
</evidence>
<dbReference type="InterPro" id="IPR020471">
    <property type="entry name" value="AKR"/>
</dbReference>
<dbReference type="PANTHER" id="PTHR43364">
    <property type="entry name" value="NADH-SPECIFIC METHYLGLYOXAL REDUCTASE-RELATED"/>
    <property type="match status" value="1"/>
</dbReference>